<proteinExistence type="predicted"/>
<protein>
    <recommendedName>
        <fullName evidence="4">Oxidoreductase</fullName>
    </recommendedName>
</protein>
<name>A0ABS6REA4_9PSED</name>
<evidence type="ECO:0008006" key="4">
    <source>
        <dbReference type="Google" id="ProtNLM"/>
    </source>
</evidence>
<reference evidence="2 3" key="1">
    <citation type="journal article" date="2020" name="Microorganisms">
        <title>Reliable Identification of Environmental Pseudomonas Isolates Using the rpoD Gene.</title>
        <authorList>
            <consortium name="The Broad Institute Genome Sequencing Platform"/>
            <person name="Girard L."/>
            <person name="Lood C."/>
            <person name="Rokni-Zadeh H."/>
            <person name="van Noort V."/>
            <person name="Lavigne R."/>
            <person name="De Mot R."/>
        </authorList>
    </citation>
    <scope>NUCLEOTIDE SEQUENCE [LARGE SCALE GENOMIC DNA]</scope>
    <source>
        <strain evidence="2 3">RW4S2</strain>
    </source>
</reference>
<feature type="transmembrane region" description="Helical" evidence="1">
    <location>
        <begin position="136"/>
        <end position="156"/>
    </location>
</feature>
<keyword evidence="3" id="KW-1185">Reference proteome</keyword>
<gene>
    <name evidence="2" type="ORF">HU738_025495</name>
</gene>
<accession>A0ABS6REA4</accession>
<feature type="transmembrane region" description="Helical" evidence="1">
    <location>
        <begin position="192"/>
        <end position="212"/>
    </location>
</feature>
<dbReference type="Proteomes" id="UP000628137">
    <property type="component" value="Unassembled WGS sequence"/>
</dbReference>
<evidence type="ECO:0000256" key="1">
    <source>
        <dbReference type="SAM" id="Phobius"/>
    </source>
</evidence>
<keyword evidence="1" id="KW-0472">Membrane</keyword>
<keyword evidence="1" id="KW-1133">Transmembrane helix</keyword>
<feature type="non-terminal residue" evidence="2">
    <location>
        <position position="1"/>
    </location>
</feature>
<evidence type="ECO:0000313" key="3">
    <source>
        <dbReference type="Proteomes" id="UP000628137"/>
    </source>
</evidence>
<sequence length="433" mass="46543">LNVNQLNDAAKMALVDITVAAGTLELDARKTLNGMKISAGQASQLVRDSFSGIRGTGKGWELLLSLGGLYLTSDSLGKNLKKAEEEIGSKSPEALVAFYGSSIGIAGNSIELIGLLMPHKTSSPNSITVGRTIARFGATISAAAGIFESIYLMMAAKRKYDDGDGKAALGYGFAAALAIGGVASAIRAVFSPLLIGALGTTIIISTITYMIIKWAEKKESTRLEQWANRCYFGIANELPRIHWSSPTHADIALAELNAATLELDGGLVFKAERADNAISSKIGGLVNLEIKRSLKFQFTLPHYSEATSGYHWILVIHRYGDGMAPDYVGGEVIVDDRFSPPFQKTRTARFSSMTTSKVSTTPDYLADSLSIKKSRRKIIQNGDEYHSVHFNGTIELTSDIGNHNITAATLLIAYWPDRNIANAYAEIAVQGEA</sequence>
<dbReference type="EMBL" id="JABWRP020000036">
    <property type="protein sequence ID" value="MBV4544414.1"/>
    <property type="molecule type" value="Genomic_DNA"/>
</dbReference>
<feature type="transmembrane region" description="Helical" evidence="1">
    <location>
        <begin position="168"/>
        <end position="186"/>
    </location>
</feature>
<keyword evidence="1" id="KW-0812">Transmembrane</keyword>
<feature type="transmembrane region" description="Helical" evidence="1">
    <location>
        <begin position="96"/>
        <end position="116"/>
    </location>
</feature>
<comment type="caution">
    <text evidence="2">The sequence shown here is derived from an EMBL/GenBank/DDBJ whole genome shotgun (WGS) entry which is preliminary data.</text>
</comment>
<evidence type="ECO:0000313" key="2">
    <source>
        <dbReference type="EMBL" id="MBV4544414.1"/>
    </source>
</evidence>
<organism evidence="2 3">
    <name type="scientific">Pseudomonas vlassakiae</name>
    <dbReference type="NCBI Taxonomy" id="485888"/>
    <lineage>
        <taxon>Bacteria</taxon>
        <taxon>Pseudomonadati</taxon>
        <taxon>Pseudomonadota</taxon>
        <taxon>Gammaproteobacteria</taxon>
        <taxon>Pseudomonadales</taxon>
        <taxon>Pseudomonadaceae</taxon>
        <taxon>Pseudomonas</taxon>
    </lineage>
</organism>